<feature type="compositionally biased region" description="Polar residues" evidence="2">
    <location>
        <begin position="254"/>
        <end position="264"/>
    </location>
</feature>
<dbReference type="GO" id="GO:0003924">
    <property type="term" value="F:GTPase activity"/>
    <property type="evidence" value="ECO:0007669"/>
    <property type="project" value="InterPro"/>
</dbReference>
<name>A0A0C3ASB0_SERVB</name>
<dbReference type="InterPro" id="IPR005225">
    <property type="entry name" value="Small_GTP-bd"/>
</dbReference>
<keyword evidence="1" id="KW-0547">Nucleotide-binding</keyword>
<dbReference type="Pfam" id="PF00071">
    <property type="entry name" value="Ras"/>
    <property type="match status" value="1"/>
</dbReference>
<dbReference type="InterPro" id="IPR001806">
    <property type="entry name" value="Small_GTPase"/>
</dbReference>
<dbReference type="AlphaFoldDB" id="A0A0C3ASB0"/>
<dbReference type="SMART" id="SM00174">
    <property type="entry name" value="RHO"/>
    <property type="match status" value="1"/>
</dbReference>
<feature type="compositionally biased region" description="Polar residues" evidence="2">
    <location>
        <begin position="226"/>
        <end position="235"/>
    </location>
</feature>
<dbReference type="CDD" id="cd00154">
    <property type="entry name" value="Rab"/>
    <property type="match status" value="1"/>
</dbReference>
<dbReference type="EMBL" id="KN824345">
    <property type="protein sequence ID" value="KIM22934.1"/>
    <property type="molecule type" value="Genomic_DNA"/>
</dbReference>
<evidence type="ECO:0000256" key="2">
    <source>
        <dbReference type="SAM" id="MobiDB-lite"/>
    </source>
</evidence>
<feature type="region of interest" description="Disordered" evidence="2">
    <location>
        <begin position="1"/>
        <end position="38"/>
    </location>
</feature>
<dbReference type="SMART" id="SM00173">
    <property type="entry name" value="RAS"/>
    <property type="match status" value="1"/>
</dbReference>
<protein>
    <recommendedName>
        <fullName evidence="5">Ras-domain-containing protein</fullName>
    </recommendedName>
</protein>
<evidence type="ECO:0000256" key="1">
    <source>
        <dbReference type="ARBA" id="ARBA00022741"/>
    </source>
</evidence>
<reference evidence="4" key="2">
    <citation type="submission" date="2015-01" db="EMBL/GenBank/DDBJ databases">
        <title>Evolutionary Origins and Diversification of the Mycorrhizal Mutualists.</title>
        <authorList>
            <consortium name="DOE Joint Genome Institute"/>
            <consortium name="Mycorrhizal Genomics Consortium"/>
            <person name="Kohler A."/>
            <person name="Kuo A."/>
            <person name="Nagy L.G."/>
            <person name="Floudas D."/>
            <person name="Copeland A."/>
            <person name="Barry K.W."/>
            <person name="Cichocki N."/>
            <person name="Veneault-Fourrey C."/>
            <person name="LaButti K."/>
            <person name="Lindquist E.A."/>
            <person name="Lipzen A."/>
            <person name="Lundell T."/>
            <person name="Morin E."/>
            <person name="Murat C."/>
            <person name="Riley R."/>
            <person name="Ohm R."/>
            <person name="Sun H."/>
            <person name="Tunlid A."/>
            <person name="Henrissat B."/>
            <person name="Grigoriev I.V."/>
            <person name="Hibbett D.S."/>
            <person name="Martin F."/>
        </authorList>
    </citation>
    <scope>NUCLEOTIDE SEQUENCE [LARGE SCALE GENOMIC DNA]</scope>
    <source>
        <strain evidence="4">MAFF 305830</strain>
    </source>
</reference>
<dbReference type="SMART" id="SM00175">
    <property type="entry name" value="RAB"/>
    <property type="match status" value="1"/>
</dbReference>
<dbReference type="OrthoDB" id="26525at2759"/>
<dbReference type="Proteomes" id="UP000054097">
    <property type="component" value="Unassembled WGS sequence"/>
</dbReference>
<feature type="region of interest" description="Disordered" evidence="2">
    <location>
        <begin position="226"/>
        <end position="285"/>
    </location>
</feature>
<organism evidence="3 4">
    <name type="scientific">Serendipita vermifera MAFF 305830</name>
    <dbReference type="NCBI Taxonomy" id="933852"/>
    <lineage>
        <taxon>Eukaryota</taxon>
        <taxon>Fungi</taxon>
        <taxon>Dikarya</taxon>
        <taxon>Basidiomycota</taxon>
        <taxon>Agaricomycotina</taxon>
        <taxon>Agaricomycetes</taxon>
        <taxon>Sebacinales</taxon>
        <taxon>Serendipitaceae</taxon>
        <taxon>Serendipita</taxon>
    </lineage>
</organism>
<gene>
    <name evidence="3" type="ORF">M408DRAFT_269028</name>
</gene>
<dbReference type="PANTHER" id="PTHR47978">
    <property type="match status" value="1"/>
</dbReference>
<feature type="compositionally biased region" description="Low complexity" evidence="2">
    <location>
        <begin position="24"/>
        <end position="38"/>
    </location>
</feature>
<evidence type="ECO:0008006" key="5">
    <source>
        <dbReference type="Google" id="ProtNLM"/>
    </source>
</evidence>
<dbReference type="Gene3D" id="3.40.50.300">
    <property type="entry name" value="P-loop containing nucleotide triphosphate hydrolases"/>
    <property type="match status" value="1"/>
</dbReference>
<dbReference type="InterPro" id="IPR027417">
    <property type="entry name" value="P-loop_NTPase"/>
</dbReference>
<dbReference type="PROSITE" id="PS51421">
    <property type="entry name" value="RAS"/>
    <property type="match status" value="1"/>
</dbReference>
<feature type="compositionally biased region" description="Polar residues" evidence="2">
    <location>
        <begin position="275"/>
        <end position="284"/>
    </location>
</feature>
<dbReference type="SUPFAM" id="SSF52540">
    <property type="entry name" value="P-loop containing nucleoside triphosphate hydrolases"/>
    <property type="match status" value="1"/>
</dbReference>
<sequence>MPYHDDDDYSSSATSRPYARRAHATATNNGLTANNNASNEERAIEAKLVVMGNTGVGKTSLVTRYTEDRFSARTTATTGALFVSHKTDFNGLPVRLQIWDTAGQERFRSLAPIYYRGANAAIIMYDLTRLESFNDVRIWIEELRKNCDPDLLIYIVGSKADLTASRQITPDRVRATLRKWFPPAPVPTTSLMPGMPRATTTPNLTGLNLNAYLRPRFTSLTSAYTVNSGSSSGSGPTMRGSGSGAGAGAGLSRAKTSATATPSSKRARFNEGPPSRSQSLSVQTPAIAIKDAAGPSGVARREGIRFNSFQSFDALPTVGGGKGHIAVVNGANKGHHRERSWGPSGLNLNLGLTGSSSASGPKSAGAALAFPRFLGRGSEEAVSDEDENSDEIAAALEEEEAEWGLGRHMRLFEVSAKDASGIESLFEAILGAVCERREIIEAERRARERDSVLLHANYGPVYEEDEAKEKENPRSWACC</sequence>
<dbReference type="HOGENOM" id="CLU_045021_0_0_1"/>
<keyword evidence="4" id="KW-1185">Reference proteome</keyword>
<dbReference type="GO" id="GO:0005525">
    <property type="term" value="F:GTP binding"/>
    <property type="evidence" value="ECO:0007669"/>
    <property type="project" value="InterPro"/>
</dbReference>
<evidence type="ECO:0000313" key="4">
    <source>
        <dbReference type="Proteomes" id="UP000054097"/>
    </source>
</evidence>
<dbReference type="NCBIfam" id="TIGR00231">
    <property type="entry name" value="small_GTP"/>
    <property type="match status" value="1"/>
</dbReference>
<proteinExistence type="predicted"/>
<dbReference type="FunFam" id="3.40.50.300:FF:000808">
    <property type="entry name" value="Small GTP-binding protein, putative"/>
    <property type="match status" value="1"/>
</dbReference>
<accession>A0A0C3ASB0</accession>
<dbReference type="SMART" id="SM00176">
    <property type="entry name" value="RAN"/>
    <property type="match status" value="1"/>
</dbReference>
<reference evidence="3 4" key="1">
    <citation type="submission" date="2014-04" db="EMBL/GenBank/DDBJ databases">
        <authorList>
            <consortium name="DOE Joint Genome Institute"/>
            <person name="Kuo A."/>
            <person name="Zuccaro A."/>
            <person name="Kohler A."/>
            <person name="Nagy L.G."/>
            <person name="Floudas D."/>
            <person name="Copeland A."/>
            <person name="Barry K.W."/>
            <person name="Cichocki N."/>
            <person name="Veneault-Fourrey C."/>
            <person name="LaButti K."/>
            <person name="Lindquist E.A."/>
            <person name="Lipzen A."/>
            <person name="Lundell T."/>
            <person name="Morin E."/>
            <person name="Murat C."/>
            <person name="Sun H."/>
            <person name="Tunlid A."/>
            <person name="Henrissat B."/>
            <person name="Grigoriev I.V."/>
            <person name="Hibbett D.S."/>
            <person name="Martin F."/>
            <person name="Nordberg H.P."/>
            <person name="Cantor M.N."/>
            <person name="Hua S.X."/>
        </authorList>
    </citation>
    <scope>NUCLEOTIDE SEQUENCE [LARGE SCALE GENOMIC DNA]</scope>
    <source>
        <strain evidence="3 4">MAFF 305830</strain>
    </source>
</reference>
<dbReference type="PROSITE" id="PS51419">
    <property type="entry name" value="RAB"/>
    <property type="match status" value="1"/>
</dbReference>
<dbReference type="PRINTS" id="PR00449">
    <property type="entry name" value="RASTRNSFRMNG"/>
</dbReference>
<evidence type="ECO:0000313" key="3">
    <source>
        <dbReference type="EMBL" id="KIM22934.1"/>
    </source>
</evidence>
<dbReference type="STRING" id="933852.A0A0C3ASB0"/>